<keyword evidence="2" id="KW-0472">Membrane</keyword>
<feature type="region of interest" description="Disordered" evidence="1">
    <location>
        <begin position="299"/>
        <end position="325"/>
    </location>
</feature>
<sequence>MTVILLFMFVVLATRAGVRRAWLVSPQGHVAFDPWEARLALLVLALLVYSLGKGLGTSHASPWELALAMAWLVVAMVALGVLGQAVIRPQLLGLGYGSPVPGEAGTGQDGRDPLLLSCDGAGSAAARLPVSADVHHLPGKDRNTVVMAALAFFILALWLFIDALPEGSEARARVAYGLLLVTWLAFFVLVRLVFRPWAVFLDHRSRDDAEALTLIALMSFHGAYALAVPRTHGDLLGVEVNAFFIGALTLLVCLGSWIRYRRVPRRGASVVLYLLVLPFFLVALADAGRLATELAGMPAPAAGPLKPEAGERPTASTGERRMPGAPVQSGLEMATAAAGEVQGQMPETVQAGQTATNTRQVNSRASHAPVVPTVTVQAAAPGALSAPADVHPAGQVSSDLPAAQEDRASQAIVQERRDALLEKALLGRVAYGQDVELDRNDYDQYRVAVHIDLPWAEPSMQAFIVEQTVRGLTAVMDVMREHRARPHSVEIMATLQGQDRFGNARRVDALRLSLGDPELSRINWRAIGQDALLNLASVEWYGPGRAAAQAYCAQEVHRQAASGFCRAAASGNATGEVR</sequence>
<keyword evidence="2" id="KW-0812">Transmembrane</keyword>
<keyword evidence="4" id="KW-1185">Reference proteome</keyword>
<protein>
    <submittedName>
        <fullName evidence="3">Uncharacterized protein</fullName>
    </submittedName>
</protein>
<name>A0A3R8LTL9_9BURK</name>
<feature type="transmembrane region" description="Helical" evidence="2">
    <location>
        <begin position="270"/>
        <end position="288"/>
    </location>
</feature>
<gene>
    <name evidence="3" type="ORF">EHV23_07035</name>
</gene>
<dbReference type="AlphaFoldDB" id="A0A3R8LTL9"/>
<accession>A0A3R8LTL9</accession>
<organism evidence="3 4">
    <name type="scientific">Lautropia dentalis</name>
    <dbReference type="NCBI Taxonomy" id="2490857"/>
    <lineage>
        <taxon>Bacteria</taxon>
        <taxon>Pseudomonadati</taxon>
        <taxon>Pseudomonadota</taxon>
        <taxon>Betaproteobacteria</taxon>
        <taxon>Burkholderiales</taxon>
        <taxon>Burkholderiaceae</taxon>
        <taxon>Lautropia</taxon>
    </lineage>
</organism>
<feature type="transmembrane region" description="Helical" evidence="2">
    <location>
        <begin position="145"/>
        <end position="164"/>
    </location>
</feature>
<feature type="transmembrane region" description="Helical" evidence="2">
    <location>
        <begin position="176"/>
        <end position="194"/>
    </location>
</feature>
<feature type="transmembrane region" description="Helical" evidence="2">
    <location>
        <begin position="240"/>
        <end position="258"/>
    </location>
</feature>
<comment type="caution">
    <text evidence="3">The sequence shown here is derived from an EMBL/GenBank/DDBJ whole genome shotgun (WGS) entry which is preliminary data.</text>
</comment>
<reference evidence="3 4" key="1">
    <citation type="submission" date="2018-11" db="EMBL/GenBank/DDBJ databases">
        <title>Genome sequencing of Lautropia sp. KCOM 2505 (= ChDC F240).</title>
        <authorList>
            <person name="Kook J.-K."/>
            <person name="Park S.-N."/>
            <person name="Lim Y.K."/>
        </authorList>
    </citation>
    <scope>NUCLEOTIDE SEQUENCE [LARGE SCALE GENOMIC DNA]</scope>
    <source>
        <strain evidence="3 4">KCOM 2505</strain>
    </source>
</reference>
<dbReference type="EMBL" id="RRUE01000001">
    <property type="protein sequence ID" value="RRN45872.1"/>
    <property type="molecule type" value="Genomic_DNA"/>
</dbReference>
<feature type="transmembrane region" description="Helical" evidence="2">
    <location>
        <begin position="67"/>
        <end position="87"/>
    </location>
</feature>
<evidence type="ECO:0000313" key="3">
    <source>
        <dbReference type="EMBL" id="RRN45872.1"/>
    </source>
</evidence>
<evidence type="ECO:0000256" key="1">
    <source>
        <dbReference type="SAM" id="MobiDB-lite"/>
    </source>
</evidence>
<feature type="transmembrane region" description="Helical" evidence="2">
    <location>
        <begin position="37"/>
        <end position="55"/>
    </location>
</feature>
<keyword evidence="2" id="KW-1133">Transmembrane helix</keyword>
<proteinExistence type="predicted"/>
<evidence type="ECO:0000256" key="2">
    <source>
        <dbReference type="SAM" id="Phobius"/>
    </source>
</evidence>
<dbReference type="RefSeq" id="WP_125095299.1">
    <property type="nucleotide sequence ID" value="NZ_RRUE01000001.1"/>
</dbReference>
<evidence type="ECO:0000313" key="4">
    <source>
        <dbReference type="Proteomes" id="UP000270261"/>
    </source>
</evidence>
<dbReference type="Proteomes" id="UP000270261">
    <property type="component" value="Unassembled WGS sequence"/>
</dbReference>